<organism evidence="11 12">
    <name type="scientific">Coralloluteibacterium thermophilum</name>
    <dbReference type="NCBI Taxonomy" id="2707049"/>
    <lineage>
        <taxon>Bacteria</taxon>
        <taxon>Pseudomonadati</taxon>
        <taxon>Pseudomonadota</taxon>
        <taxon>Gammaproteobacteria</taxon>
        <taxon>Lysobacterales</taxon>
        <taxon>Lysobacteraceae</taxon>
        <taxon>Coralloluteibacterium</taxon>
    </lineage>
</organism>
<evidence type="ECO:0000256" key="8">
    <source>
        <dbReference type="ARBA" id="ARBA00048968"/>
    </source>
</evidence>
<comment type="catalytic activity">
    <reaction evidence="8">
        <text>adenosine + phosphate = alpha-D-ribose 1-phosphate + adenine</text>
        <dbReference type="Rhea" id="RHEA:27642"/>
        <dbReference type="ChEBI" id="CHEBI:16335"/>
        <dbReference type="ChEBI" id="CHEBI:16708"/>
        <dbReference type="ChEBI" id="CHEBI:43474"/>
        <dbReference type="ChEBI" id="CHEBI:57720"/>
        <dbReference type="EC" id="2.4.2.1"/>
    </reaction>
    <physiologicalReaction direction="left-to-right" evidence="8">
        <dbReference type="Rhea" id="RHEA:27643"/>
    </physiologicalReaction>
</comment>
<comment type="catalytic activity">
    <reaction evidence="1">
        <text>inosine + phosphate = alpha-D-ribose 1-phosphate + hypoxanthine</text>
        <dbReference type="Rhea" id="RHEA:27646"/>
        <dbReference type="ChEBI" id="CHEBI:17368"/>
        <dbReference type="ChEBI" id="CHEBI:17596"/>
        <dbReference type="ChEBI" id="CHEBI:43474"/>
        <dbReference type="ChEBI" id="CHEBI:57720"/>
        <dbReference type="EC" id="2.4.2.1"/>
    </reaction>
    <physiologicalReaction direction="left-to-right" evidence="1">
        <dbReference type="Rhea" id="RHEA:27647"/>
    </physiologicalReaction>
</comment>
<keyword evidence="3" id="KW-0808">Transferase</keyword>
<dbReference type="RefSeq" id="WP_377002769.1">
    <property type="nucleotide sequence ID" value="NZ_JBHSGG010000002.1"/>
</dbReference>
<comment type="similarity">
    <text evidence="2 10">Belongs to the purine nucleoside phosphorylase YfiH/LACC1 family.</text>
</comment>
<proteinExistence type="inferred from homology"/>
<protein>
    <recommendedName>
        <fullName evidence="10">Purine nucleoside phosphorylase</fullName>
    </recommendedName>
</protein>
<dbReference type="Proteomes" id="UP001595892">
    <property type="component" value="Unassembled WGS sequence"/>
</dbReference>
<evidence type="ECO:0000256" key="3">
    <source>
        <dbReference type="ARBA" id="ARBA00022679"/>
    </source>
</evidence>
<name>A0ABV9NIN9_9GAMM</name>
<keyword evidence="4" id="KW-0479">Metal-binding</keyword>
<evidence type="ECO:0000256" key="6">
    <source>
        <dbReference type="ARBA" id="ARBA00022833"/>
    </source>
</evidence>
<accession>A0ABV9NIN9</accession>
<comment type="caution">
    <text evidence="11">The sequence shown here is derived from an EMBL/GenBank/DDBJ whole genome shotgun (WGS) entry which is preliminary data.</text>
</comment>
<evidence type="ECO:0000256" key="7">
    <source>
        <dbReference type="ARBA" id="ARBA00047989"/>
    </source>
</evidence>
<dbReference type="PANTHER" id="PTHR30616:SF2">
    <property type="entry name" value="PURINE NUCLEOSIDE PHOSPHORYLASE LACC1"/>
    <property type="match status" value="1"/>
</dbReference>
<dbReference type="InterPro" id="IPR038371">
    <property type="entry name" value="Cu_polyphenol_OxRdtase_sf"/>
</dbReference>
<reference evidence="12" key="1">
    <citation type="journal article" date="2019" name="Int. J. Syst. Evol. Microbiol.">
        <title>The Global Catalogue of Microorganisms (GCM) 10K type strain sequencing project: providing services to taxonomists for standard genome sequencing and annotation.</title>
        <authorList>
            <consortium name="The Broad Institute Genomics Platform"/>
            <consortium name="The Broad Institute Genome Sequencing Center for Infectious Disease"/>
            <person name="Wu L."/>
            <person name="Ma J."/>
        </authorList>
    </citation>
    <scope>NUCLEOTIDE SEQUENCE [LARGE SCALE GENOMIC DNA]</scope>
    <source>
        <strain evidence="12">CGMCC 1.13574</strain>
    </source>
</reference>
<keyword evidence="12" id="KW-1185">Reference proteome</keyword>
<comment type="catalytic activity">
    <reaction evidence="9">
        <text>S-methyl-5'-thioadenosine + phosphate = 5-(methylsulfanyl)-alpha-D-ribose 1-phosphate + adenine</text>
        <dbReference type="Rhea" id="RHEA:11852"/>
        <dbReference type="ChEBI" id="CHEBI:16708"/>
        <dbReference type="ChEBI" id="CHEBI:17509"/>
        <dbReference type="ChEBI" id="CHEBI:43474"/>
        <dbReference type="ChEBI" id="CHEBI:58533"/>
        <dbReference type="EC" id="2.4.2.28"/>
    </reaction>
    <physiologicalReaction direction="left-to-right" evidence="9">
        <dbReference type="Rhea" id="RHEA:11853"/>
    </physiologicalReaction>
</comment>
<dbReference type="PANTHER" id="PTHR30616">
    <property type="entry name" value="UNCHARACTERIZED PROTEIN YFIH"/>
    <property type="match status" value="1"/>
</dbReference>
<evidence type="ECO:0000256" key="4">
    <source>
        <dbReference type="ARBA" id="ARBA00022723"/>
    </source>
</evidence>
<dbReference type="InterPro" id="IPR011324">
    <property type="entry name" value="Cytotoxic_necrot_fac-like_cat"/>
</dbReference>
<dbReference type="Gene3D" id="3.60.140.10">
    <property type="entry name" value="CNF1/YfiH-like putative cysteine hydrolases"/>
    <property type="match status" value="1"/>
</dbReference>
<gene>
    <name evidence="11" type="primary">pgeF</name>
    <name evidence="11" type="ORF">ACFO3Q_01300</name>
</gene>
<evidence type="ECO:0000256" key="1">
    <source>
        <dbReference type="ARBA" id="ARBA00000553"/>
    </source>
</evidence>
<evidence type="ECO:0000256" key="10">
    <source>
        <dbReference type="RuleBase" id="RU361274"/>
    </source>
</evidence>
<dbReference type="CDD" id="cd16833">
    <property type="entry name" value="YfiH"/>
    <property type="match status" value="1"/>
</dbReference>
<keyword evidence="5" id="KW-0378">Hydrolase</keyword>
<evidence type="ECO:0000256" key="2">
    <source>
        <dbReference type="ARBA" id="ARBA00007353"/>
    </source>
</evidence>
<dbReference type="EMBL" id="JBHSGG010000002">
    <property type="protein sequence ID" value="MFC4726815.1"/>
    <property type="molecule type" value="Genomic_DNA"/>
</dbReference>
<dbReference type="SUPFAM" id="SSF64438">
    <property type="entry name" value="CNF1/YfiH-like putative cysteine hydrolases"/>
    <property type="match status" value="1"/>
</dbReference>
<evidence type="ECO:0000256" key="9">
    <source>
        <dbReference type="ARBA" id="ARBA00049893"/>
    </source>
</evidence>
<keyword evidence="6" id="KW-0862">Zinc</keyword>
<sequence>MKSALLPADWPAPPGVHAFTTLRYGAGCSAAPFDTFNLGGRYAPDGDFSESIEANRAQLAGLLGLPSEPSWLRQVHGVDALRVEAPLLDAPEVDATVTSVPGVVLAILTADCLPVLFCAEDGSEVGAAHAGWRGLAHGILESTLARMDTPPQRLMAWLGPSAGAAHYEVGADVRAAFVEVDPGAADAFVPTRPGHWLCDLDRLARRRLAAAGLHRVHGGGLSTIGDPGRFFSHRRDGRSGRMATLIWREA</sequence>
<evidence type="ECO:0000256" key="5">
    <source>
        <dbReference type="ARBA" id="ARBA00022801"/>
    </source>
</evidence>
<dbReference type="InterPro" id="IPR003730">
    <property type="entry name" value="Cu_polyphenol_OxRdtase"/>
</dbReference>
<comment type="catalytic activity">
    <reaction evidence="7">
        <text>adenosine + H2O + H(+) = inosine + NH4(+)</text>
        <dbReference type="Rhea" id="RHEA:24408"/>
        <dbReference type="ChEBI" id="CHEBI:15377"/>
        <dbReference type="ChEBI" id="CHEBI:15378"/>
        <dbReference type="ChEBI" id="CHEBI:16335"/>
        <dbReference type="ChEBI" id="CHEBI:17596"/>
        <dbReference type="ChEBI" id="CHEBI:28938"/>
        <dbReference type="EC" id="3.5.4.4"/>
    </reaction>
    <physiologicalReaction direction="left-to-right" evidence="7">
        <dbReference type="Rhea" id="RHEA:24409"/>
    </physiologicalReaction>
</comment>
<dbReference type="NCBIfam" id="TIGR00726">
    <property type="entry name" value="peptidoglycan editing factor PgeF"/>
    <property type="match status" value="1"/>
</dbReference>
<dbReference type="Pfam" id="PF02578">
    <property type="entry name" value="Cu-oxidase_4"/>
    <property type="match status" value="1"/>
</dbReference>
<evidence type="ECO:0000313" key="12">
    <source>
        <dbReference type="Proteomes" id="UP001595892"/>
    </source>
</evidence>
<evidence type="ECO:0000313" key="11">
    <source>
        <dbReference type="EMBL" id="MFC4726815.1"/>
    </source>
</evidence>